<comment type="subunit">
    <text evidence="8">Self-associates. Also heterodimer of MIP-1-alpha(4-69) and MIP-1-beta(3-69). Interacts with CCR1.</text>
</comment>
<evidence type="ECO:0000256" key="4">
    <source>
        <dbReference type="ARBA" id="ARBA00022525"/>
    </source>
</evidence>
<dbReference type="GO" id="GO:0005615">
    <property type="term" value="C:extracellular space"/>
    <property type="evidence" value="ECO:0007669"/>
    <property type="project" value="UniProtKB-KW"/>
</dbReference>
<keyword evidence="9" id="KW-0145">Chemotaxis</keyword>
<name>A0A3N0Z9F8_ANAGA</name>
<dbReference type="PROSITE" id="PS00472">
    <property type="entry name" value="SMALL_CYTOKINES_CC"/>
    <property type="match status" value="1"/>
</dbReference>
<proteinExistence type="inferred from homology"/>
<accession>A0A3N0Z9F8</accession>
<dbReference type="PANTHER" id="PTHR12015:SF183">
    <property type="entry name" value="C-C MOTIF CHEMOKINE 3"/>
    <property type="match status" value="1"/>
</dbReference>
<feature type="signal peptide" evidence="9">
    <location>
        <begin position="1"/>
        <end position="24"/>
    </location>
</feature>
<comment type="caution">
    <text evidence="11">The sequence shown here is derived from an EMBL/GenBank/DDBJ whole genome shotgun (WGS) entry which is preliminary data.</text>
</comment>
<dbReference type="CDD" id="cd00272">
    <property type="entry name" value="Chemokine_CC"/>
    <property type="match status" value="1"/>
</dbReference>
<dbReference type="GO" id="GO:0006955">
    <property type="term" value="P:immune response"/>
    <property type="evidence" value="ECO:0007669"/>
    <property type="project" value="InterPro"/>
</dbReference>
<dbReference type="GO" id="GO:0008009">
    <property type="term" value="F:chemokine activity"/>
    <property type="evidence" value="ECO:0007669"/>
    <property type="project" value="InterPro"/>
</dbReference>
<comment type="function">
    <text evidence="7">Monokine with inflammatory and chemokinetic properties. Binds to CCR1, CCR4 and CCR5. One of the major HIV-suppressive factors produced by CD8+ T-cells. Recombinant MIP-1-alpha induces a dose-dependent inhibition of different strains of HIV-1, HIV-2, and simian immunodeficiency virus (SIV).</text>
</comment>
<feature type="domain" description="Chemokine interleukin-8-like" evidence="10">
    <location>
        <begin position="29"/>
        <end position="87"/>
    </location>
</feature>
<dbReference type="PANTHER" id="PTHR12015">
    <property type="entry name" value="SMALL INDUCIBLE CYTOKINE A"/>
    <property type="match status" value="1"/>
</dbReference>
<evidence type="ECO:0000256" key="8">
    <source>
        <dbReference type="ARBA" id="ARBA00046726"/>
    </source>
</evidence>
<comment type="similarity">
    <text evidence="2 9">Belongs to the intercrine beta (chemokine CC) family.</text>
</comment>
<dbReference type="InterPro" id="IPR001811">
    <property type="entry name" value="Chemokine_IL8-like_dom"/>
</dbReference>
<feature type="chain" id="PRO_5017850577" description="C-C motif chemokine" evidence="9">
    <location>
        <begin position="25"/>
        <end position="98"/>
    </location>
</feature>
<evidence type="ECO:0000256" key="9">
    <source>
        <dbReference type="RuleBase" id="RU361150"/>
    </source>
</evidence>
<dbReference type="SMART" id="SM00199">
    <property type="entry name" value="SCY"/>
    <property type="match status" value="1"/>
</dbReference>
<dbReference type="OrthoDB" id="9447832at2759"/>
<keyword evidence="4 9" id="KW-0964">Secreted</keyword>
<keyword evidence="12" id="KW-1185">Reference proteome</keyword>
<comment type="subcellular location">
    <subcellularLocation>
        <location evidence="1 9">Secreted</location>
    </subcellularLocation>
</comment>
<dbReference type="InterPro" id="IPR000827">
    <property type="entry name" value="Chemokine_CC_CS"/>
</dbReference>
<evidence type="ECO:0000256" key="2">
    <source>
        <dbReference type="ARBA" id="ARBA00010868"/>
    </source>
</evidence>
<dbReference type="Proteomes" id="UP000281406">
    <property type="component" value="Unassembled WGS sequence"/>
</dbReference>
<dbReference type="SUPFAM" id="SSF54117">
    <property type="entry name" value="Interleukin 8-like chemokines"/>
    <property type="match status" value="1"/>
</dbReference>
<dbReference type="EMBL" id="RJVU01006614">
    <property type="protein sequence ID" value="ROL54588.1"/>
    <property type="molecule type" value="Genomic_DNA"/>
</dbReference>
<dbReference type="Pfam" id="PF00048">
    <property type="entry name" value="IL8"/>
    <property type="match status" value="1"/>
</dbReference>
<reference evidence="11 12" key="1">
    <citation type="submission" date="2018-10" db="EMBL/GenBank/DDBJ databases">
        <title>Genome assembly for a Yunnan-Guizhou Plateau 3E fish, Anabarilius grahami (Regan), and its evolutionary and genetic applications.</title>
        <authorList>
            <person name="Jiang W."/>
        </authorList>
    </citation>
    <scope>NUCLEOTIDE SEQUENCE [LARGE SCALE GENOMIC DNA]</scope>
    <source>
        <strain evidence="11">AG-KIZ</strain>
        <tissue evidence="11">Muscle</tissue>
    </source>
</reference>
<gene>
    <name evidence="11" type="ORF">DPX16_11763</name>
</gene>
<dbReference type="InterPro" id="IPR036048">
    <property type="entry name" value="Interleukin_8-like_sf"/>
</dbReference>
<evidence type="ECO:0000313" key="11">
    <source>
        <dbReference type="EMBL" id="ROL54588.1"/>
    </source>
</evidence>
<evidence type="ECO:0000256" key="3">
    <source>
        <dbReference type="ARBA" id="ARBA00022514"/>
    </source>
</evidence>
<evidence type="ECO:0000259" key="10">
    <source>
        <dbReference type="SMART" id="SM00199"/>
    </source>
</evidence>
<dbReference type="InterPro" id="IPR039809">
    <property type="entry name" value="Chemokine_b/g/d"/>
</dbReference>
<evidence type="ECO:0000256" key="1">
    <source>
        <dbReference type="ARBA" id="ARBA00004613"/>
    </source>
</evidence>
<evidence type="ECO:0000256" key="5">
    <source>
        <dbReference type="ARBA" id="ARBA00022729"/>
    </source>
</evidence>
<evidence type="ECO:0000256" key="7">
    <source>
        <dbReference type="ARBA" id="ARBA00044740"/>
    </source>
</evidence>
<sequence>MTASRFTIISAVAVLLCAVSLSEGMRVSPQRCCFSFTDRPLPAKLVADYSMTSQQCPKEAVLFKTVKGRQVCANPADSWVQNHMQTIDSKRVGGQGPL</sequence>
<evidence type="ECO:0000313" key="12">
    <source>
        <dbReference type="Proteomes" id="UP000281406"/>
    </source>
</evidence>
<protein>
    <recommendedName>
        <fullName evidence="9">C-C motif chemokine</fullName>
    </recommendedName>
</protein>
<dbReference type="FunFam" id="2.40.50.40:FF:000002">
    <property type="entry name" value="C-C motif chemokine"/>
    <property type="match status" value="1"/>
</dbReference>
<organism evidence="11 12">
    <name type="scientific">Anabarilius grahami</name>
    <name type="common">Kanglang fish</name>
    <name type="synonym">Barilius grahami</name>
    <dbReference type="NCBI Taxonomy" id="495550"/>
    <lineage>
        <taxon>Eukaryota</taxon>
        <taxon>Metazoa</taxon>
        <taxon>Chordata</taxon>
        <taxon>Craniata</taxon>
        <taxon>Vertebrata</taxon>
        <taxon>Euteleostomi</taxon>
        <taxon>Actinopterygii</taxon>
        <taxon>Neopterygii</taxon>
        <taxon>Teleostei</taxon>
        <taxon>Ostariophysi</taxon>
        <taxon>Cypriniformes</taxon>
        <taxon>Xenocyprididae</taxon>
        <taxon>Xenocypridinae</taxon>
        <taxon>Xenocypridinae incertae sedis</taxon>
        <taxon>Anabarilius</taxon>
    </lineage>
</organism>
<keyword evidence="5 9" id="KW-0732">Signal</keyword>
<evidence type="ECO:0000256" key="6">
    <source>
        <dbReference type="ARBA" id="ARBA00023157"/>
    </source>
</evidence>
<dbReference type="Gene3D" id="2.40.50.40">
    <property type="match status" value="1"/>
</dbReference>
<keyword evidence="3 9" id="KW-0202">Cytokine</keyword>
<dbReference type="AlphaFoldDB" id="A0A3N0Z9F8"/>
<keyword evidence="6" id="KW-1015">Disulfide bond</keyword>